<evidence type="ECO:0000313" key="2">
    <source>
        <dbReference type="Proteomes" id="UP001642409"/>
    </source>
</evidence>
<comment type="caution">
    <text evidence="1">The sequence shown here is derived from an EMBL/GenBank/DDBJ whole genome shotgun (WGS) entry which is preliminary data.</text>
</comment>
<reference evidence="1 2" key="1">
    <citation type="submission" date="2024-07" db="EMBL/GenBank/DDBJ databases">
        <authorList>
            <person name="Akdeniz Z."/>
        </authorList>
    </citation>
    <scope>NUCLEOTIDE SEQUENCE [LARGE SCALE GENOMIC DNA]</scope>
</reference>
<protein>
    <submittedName>
        <fullName evidence="1">Hypothetical_protein</fullName>
    </submittedName>
</protein>
<keyword evidence="2" id="KW-1185">Reference proteome</keyword>
<accession>A0ABP1HPT1</accession>
<dbReference type="Proteomes" id="UP001642409">
    <property type="component" value="Unassembled WGS sequence"/>
</dbReference>
<name>A0ABP1HPT1_9EUKA</name>
<proteinExistence type="predicted"/>
<evidence type="ECO:0000313" key="1">
    <source>
        <dbReference type="EMBL" id="CAL5997235.1"/>
    </source>
</evidence>
<organism evidence="1 2">
    <name type="scientific">Hexamita inflata</name>
    <dbReference type="NCBI Taxonomy" id="28002"/>
    <lineage>
        <taxon>Eukaryota</taxon>
        <taxon>Metamonada</taxon>
        <taxon>Diplomonadida</taxon>
        <taxon>Hexamitidae</taxon>
        <taxon>Hexamitinae</taxon>
        <taxon>Hexamita</taxon>
    </lineage>
</organism>
<sequence>MSNSLILYEDVTIHSFQASFQMSSKKFNINHFLDQNIEYNQISLCNDSIYFLFDQDLYQINSQAQVIQLCTVPFSTVMFIPFQQLFSLNNNLYFANESNLFVYNNFKFKFCKFIKGRYVKIIDRVFIVNFKLLSGLKHQNTIVELKEDLMIDYLEGLNFTWQVIELEVINDCVVARDAENNQVTYIIDLIEDKYKICQESINYSCDQSYQEIYDQNRDNTDINIDKINLLTQKNVIKTLQL</sequence>
<dbReference type="EMBL" id="CAXDID020000036">
    <property type="protein sequence ID" value="CAL5997235.1"/>
    <property type="molecule type" value="Genomic_DNA"/>
</dbReference>
<gene>
    <name evidence="1" type="ORF">HINF_LOCUS15146</name>
</gene>